<organism evidence="3 4">
    <name type="scientific">Dipteronia dyeriana</name>
    <dbReference type="NCBI Taxonomy" id="168575"/>
    <lineage>
        <taxon>Eukaryota</taxon>
        <taxon>Viridiplantae</taxon>
        <taxon>Streptophyta</taxon>
        <taxon>Embryophyta</taxon>
        <taxon>Tracheophyta</taxon>
        <taxon>Spermatophyta</taxon>
        <taxon>Magnoliopsida</taxon>
        <taxon>eudicotyledons</taxon>
        <taxon>Gunneridae</taxon>
        <taxon>Pentapetalae</taxon>
        <taxon>rosids</taxon>
        <taxon>malvids</taxon>
        <taxon>Sapindales</taxon>
        <taxon>Sapindaceae</taxon>
        <taxon>Hippocastanoideae</taxon>
        <taxon>Acereae</taxon>
        <taxon>Dipteronia</taxon>
    </lineage>
</organism>
<proteinExistence type="predicted"/>
<dbReference type="PROSITE" id="PS50053">
    <property type="entry name" value="UBIQUITIN_2"/>
    <property type="match status" value="4"/>
</dbReference>
<dbReference type="PANTHER" id="PTHR10666">
    <property type="entry name" value="UBIQUITIN"/>
    <property type="match status" value="1"/>
</dbReference>
<dbReference type="Pfam" id="PF00240">
    <property type="entry name" value="ubiquitin"/>
    <property type="match status" value="4"/>
</dbReference>
<dbReference type="SMART" id="SM00213">
    <property type="entry name" value="UBQ"/>
    <property type="match status" value="4"/>
</dbReference>
<dbReference type="InterPro" id="IPR050158">
    <property type="entry name" value="Ubiquitin_ubiquitin-like"/>
</dbReference>
<protein>
    <recommendedName>
        <fullName evidence="2">Ubiquitin-like domain-containing protein</fullName>
    </recommendedName>
</protein>
<evidence type="ECO:0000313" key="3">
    <source>
        <dbReference type="EMBL" id="KAK2643684.1"/>
    </source>
</evidence>
<dbReference type="GO" id="GO:0003729">
    <property type="term" value="F:mRNA binding"/>
    <property type="evidence" value="ECO:0007669"/>
    <property type="project" value="UniProtKB-ARBA"/>
</dbReference>
<dbReference type="Proteomes" id="UP001280121">
    <property type="component" value="Unassembled WGS sequence"/>
</dbReference>
<dbReference type="InterPro" id="IPR019956">
    <property type="entry name" value="Ubiquitin_dom"/>
</dbReference>
<dbReference type="AlphaFoldDB" id="A0AAD9TXT8"/>
<evidence type="ECO:0000259" key="2">
    <source>
        <dbReference type="PROSITE" id="PS50053"/>
    </source>
</evidence>
<dbReference type="SUPFAM" id="SSF54236">
    <property type="entry name" value="Ubiquitin-like"/>
    <property type="match status" value="4"/>
</dbReference>
<gene>
    <name evidence="3" type="ORF">Ddye_018879</name>
</gene>
<name>A0AAD9TXT8_9ROSI</name>
<dbReference type="InterPro" id="IPR000626">
    <property type="entry name" value="Ubiquitin-like_dom"/>
</dbReference>
<feature type="domain" description="Ubiquitin-like" evidence="2">
    <location>
        <begin position="133"/>
        <end position="201"/>
    </location>
</feature>
<keyword evidence="4" id="KW-1185">Reference proteome</keyword>
<dbReference type="Gene3D" id="3.10.20.90">
    <property type="entry name" value="Phosphatidylinositol 3-kinase Catalytic Subunit, Chain A, domain 1"/>
    <property type="match status" value="4"/>
</dbReference>
<evidence type="ECO:0000313" key="4">
    <source>
        <dbReference type="Proteomes" id="UP001280121"/>
    </source>
</evidence>
<reference evidence="3" key="1">
    <citation type="journal article" date="2023" name="Plant J.">
        <title>Genome sequences and population genomics provide insights into the demographic history, inbreeding, and mutation load of two 'living fossil' tree species of Dipteronia.</title>
        <authorList>
            <person name="Feng Y."/>
            <person name="Comes H.P."/>
            <person name="Chen J."/>
            <person name="Zhu S."/>
            <person name="Lu R."/>
            <person name="Zhang X."/>
            <person name="Li P."/>
            <person name="Qiu J."/>
            <person name="Olsen K.M."/>
            <person name="Qiu Y."/>
        </authorList>
    </citation>
    <scope>NUCLEOTIDE SEQUENCE</scope>
    <source>
        <strain evidence="3">KIB01</strain>
    </source>
</reference>
<dbReference type="EMBL" id="JANJYI010000006">
    <property type="protein sequence ID" value="KAK2643684.1"/>
    <property type="molecule type" value="Genomic_DNA"/>
</dbReference>
<feature type="domain" description="Ubiquitin-like" evidence="2">
    <location>
        <begin position="205"/>
        <end position="274"/>
    </location>
</feature>
<dbReference type="CDD" id="cd17039">
    <property type="entry name" value="Ubl_ubiquitin_like"/>
    <property type="match status" value="3"/>
</dbReference>
<feature type="domain" description="Ubiquitin-like" evidence="2">
    <location>
        <begin position="60"/>
        <end position="128"/>
    </location>
</feature>
<feature type="domain" description="Ubiquitin-like" evidence="2">
    <location>
        <begin position="1"/>
        <end position="55"/>
    </location>
</feature>
<accession>A0AAD9TXT8</accession>
<dbReference type="InterPro" id="IPR029071">
    <property type="entry name" value="Ubiquitin-like_domsf"/>
</dbReference>
<sequence length="300" mass="33722">MAHHTVWDIRSMIQAKEGIPSYQFTLLYEGKLLRDDIPIASLNMNSEATLHLILNPKPVIRIFVKAPIGDILKLEIPVLLTVGDVKSLVGSMIGMSVSNQIMIYGGEQLEDCKILALYDVKEESMLEIYPPSIQIFVKTETEDIVKAKVKVLFTVGDVKAIVGGEIGYSVNYQNLFYAGKKLEDSRTIACYDIKDLSVLELKSPIQIFVKTWGGKTVTLDVELSNTIKDVKEKLFTKLQNPFKFQKFLFGGKQLKEERDLASYKIQKHSTLRMVYSPTVKIIPVKLSQYHATVSKSSSIA</sequence>
<evidence type="ECO:0000256" key="1">
    <source>
        <dbReference type="ARBA" id="ARBA00022499"/>
    </source>
</evidence>
<dbReference type="PRINTS" id="PR00348">
    <property type="entry name" value="UBIQUITIN"/>
</dbReference>
<keyword evidence="1" id="KW-1017">Isopeptide bond</keyword>
<comment type="caution">
    <text evidence="3">The sequence shown here is derived from an EMBL/GenBank/DDBJ whole genome shotgun (WGS) entry which is preliminary data.</text>
</comment>